<evidence type="ECO:0000259" key="3">
    <source>
        <dbReference type="Pfam" id="PF25485"/>
    </source>
</evidence>
<feature type="region of interest" description="Disordered" evidence="1">
    <location>
        <begin position="101"/>
        <end position="121"/>
    </location>
</feature>
<keyword evidence="5" id="KW-1185">Reference proteome</keyword>
<feature type="domain" description="DUF7908" evidence="3">
    <location>
        <begin position="145"/>
        <end position="272"/>
    </location>
</feature>
<feature type="signal peptide" evidence="2">
    <location>
        <begin position="1"/>
        <end position="21"/>
    </location>
</feature>
<dbReference type="EMBL" id="JBAWTH010000170">
    <property type="protein sequence ID" value="KAL2273936.1"/>
    <property type="molecule type" value="Genomic_DNA"/>
</dbReference>
<gene>
    <name evidence="4" type="ORF">FJTKL_04014</name>
</gene>
<evidence type="ECO:0000256" key="2">
    <source>
        <dbReference type="SAM" id="SignalP"/>
    </source>
</evidence>
<feature type="region of interest" description="Disordered" evidence="1">
    <location>
        <begin position="332"/>
        <end position="351"/>
    </location>
</feature>
<organism evidence="4 5">
    <name type="scientific">Diaporthe vaccinii</name>
    <dbReference type="NCBI Taxonomy" id="105482"/>
    <lineage>
        <taxon>Eukaryota</taxon>
        <taxon>Fungi</taxon>
        <taxon>Dikarya</taxon>
        <taxon>Ascomycota</taxon>
        <taxon>Pezizomycotina</taxon>
        <taxon>Sordariomycetes</taxon>
        <taxon>Sordariomycetidae</taxon>
        <taxon>Diaporthales</taxon>
        <taxon>Diaporthaceae</taxon>
        <taxon>Diaporthe</taxon>
        <taxon>Diaporthe eres species complex</taxon>
    </lineage>
</organism>
<evidence type="ECO:0000256" key="1">
    <source>
        <dbReference type="SAM" id="MobiDB-lite"/>
    </source>
</evidence>
<accession>A0ABR4DVE9</accession>
<evidence type="ECO:0000313" key="5">
    <source>
        <dbReference type="Proteomes" id="UP001600888"/>
    </source>
</evidence>
<feature type="chain" id="PRO_5046854145" description="DUF7908 domain-containing protein" evidence="2">
    <location>
        <begin position="22"/>
        <end position="351"/>
    </location>
</feature>
<dbReference type="InterPro" id="IPR057230">
    <property type="entry name" value="DUF7908"/>
</dbReference>
<feature type="compositionally biased region" description="Pro residues" evidence="1">
    <location>
        <begin position="106"/>
        <end position="121"/>
    </location>
</feature>
<dbReference type="Pfam" id="PF25485">
    <property type="entry name" value="DUF7908"/>
    <property type="match status" value="1"/>
</dbReference>
<comment type="caution">
    <text evidence="4">The sequence shown here is derived from an EMBL/GenBank/DDBJ whole genome shotgun (WGS) entry which is preliminary data.</text>
</comment>
<name>A0ABR4DVE9_9PEZI</name>
<proteinExistence type="predicted"/>
<dbReference type="Proteomes" id="UP001600888">
    <property type="component" value="Unassembled WGS sequence"/>
</dbReference>
<evidence type="ECO:0000313" key="4">
    <source>
        <dbReference type="EMBL" id="KAL2273936.1"/>
    </source>
</evidence>
<protein>
    <recommendedName>
        <fullName evidence="3">DUF7908 domain-containing protein</fullName>
    </recommendedName>
</protein>
<reference evidence="4 5" key="1">
    <citation type="submission" date="2024-03" db="EMBL/GenBank/DDBJ databases">
        <title>A high-quality draft genome sequence of Diaporthe vaccinii, a causative agent of upright dieback and viscid rot disease in cranberry plants.</title>
        <authorList>
            <person name="Sarrasin M."/>
            <person name="Lang B.F."/>
            <person name="Burger G."/>
        </authorList>
    </citation>
    <scope>NUCLEOTIDE SEQUENCE [LARGE SCALE GENOMIC DNA]</scope>
    <source>
        <strain evidence="4 5">IS7</strain>
    </source>
</reference>
<keyword evidence="2" id="KW-0732">Signal</keyword>
<sequence length="351" mass="36984">MTGNLIYGFFSTLVGIALVSGHHVEVIQHDRLMGYGYGQEPASWCYTYLSYYLAPLETPPYGYPLPGGVVTTITSIVQVPTLVPTLVPIFPTPLLTTPLSVLPSPSTAPPPSTSSPGPAPSPFPGPVEIILAIVPAVSGRMLEKRTAAKRDLGGFISDDVGSPNPKDCRSATVYRLDSGRLQISSRLTFSIFADAGTSFTEFHARESLNAGANIVATTFVNDNSILRWRNASFSGGEAGFCQVPATGQVYTTYVASPAAWPAGCLPVSISILDPSSCVVGSTTTTPSPLPSTTSIASSLPVLPVPNKFKFSGNIPDSDFFHGINSNTLYVPVNGQHGQHGQHADDSIVGEQ</sequence>